<proteinExistence type="predicted"/>
<dbReference type="EMBL" id="JALNTZ010000004">
    <property type="protein sequence ID" value="KAJ3654683.1"/>
    <property type="molecule type" value="Genomic_DNA"/>
</dbReference>
<organism evidence="1 2">
    <name type="scientific">Zophobas morio</name>
    <dbReference type="NCBI Taxonomy" id="2755281"/>
    <lineage>
        <taxon>Eukaryota</taxon>
        <taxon>Metazoa</taxon>
        <taxon>Ecdysozoa</taxon>
        <taxon>Arthropoda</taxon>
        <taxon>Hexapoda</taxon>
        <taxon>Insecta</taxon>
        <taxon>Pterygota</taxon>
        <taxon>Neoptera</taxon>
        <taxon>Endopterygota</taxon>
        <taxon>Coleoptera</taxon>
        <taxon>Polyphaga</taxon>
        <taxon>Cucujiformia</taxon>
        <taxon>Tenebrionidae</taxon>
        <taxon>Zophobas</taxon>
    </lineage>
</organism>
<sequence>MHVHQRTKLIPILDRLKTLQRKYVIRTISANNNTIALNTLHTIHKYPAAKNRLLNRLPRVPKHKIKFASNSSPGDRIPGSPLQTLLNIMEDTPISTPISLRRS</sequence>
<name>A0AA38MFQ5_9CUCU</name>
<gene>
    <name evidence="1" type="ORF">Zmor_013857</name>
</gene>
<evidence type="ECO:0000313" key="1">
    <source>
        <dbReference type="EMBL" id="KAJ3654683.1"/>
    </source>
</evidence>
<dbReference type="Proteomes" id="UP001168821">
    <property type="component" value="Unassembled WGS sequence"/>
</dbReference>
<protein>
    <submittedName>
        <fullName evidence="1">Uncharacterized protein</fullName>
    </submittedName>
</protein>
<accession>A0AA38MFQ5</accession>
<keyword evidence="2" id="KW-1185">Reference proteome</keyword>
<evidence type="ECO:0000313" key="2">
    <source>
        <dbReference type="Proteomes" id="UP001168821"/>
    </source>
</evidence>
<reference evidence="1" key="1">
    <citation type="journal article" date="2023" name="G3 (Bethesda)">
        <title>Whole genome assemblies of Zophobas morio and Tenebrio molitor.</title>
        <authorList>
            <person name="Kaur S."/>
            <person name="Stinson S.A."/>
            <person name="diCenzo G.C."/>
        </authorList>
    </citation>
    <scope>NUCLEOTIDE SEQUENCE</scope>
    <source>
        <strain evidence="1">QUZm001</strain>
    </source>
</reference>
<dbReference type="AlphaFoldDB" id="A0AA38MFQ5"/>
<comment type="caution">
    <text evidence="1">The sequence shown here is derived from an EMBL/GenBank/DDBJ whole genome shotgun (WGS) entry which is preliminary data.</text>
</comment>